<evidence type="ECO:0000313" key="7">
    <source>
        <dbReference type="Proteomes" id="UP000774130"/>
    </source>
</evidence>
<name>A0ABS6THX2_9ENTE</name>
<evidence type="ECO:0000256" key="2">
    <source>
        <dbReference type="ARBA" id="ARBA00022737"/>
    </source>
</evidence>
<gene>
    <name evidence="6" type="ORF">KUA55_17690</name>
</gene>
<dbReference type="PROSITE" id="PS51257">
    <property type="entry name" value="PROKAR_LIPOPROTEIN"/>
    <property type="match status" value="1"/>
</dbReference>
<dbReference type="InterPro" id="IPR051126">
    <property type="entry name" value="Thiosulfate_sulfurtransferase"/>
</dbReference>
<evidence type="ECO:0000313" key="6">
    <source>
        <dbReference type="EMBL" id="MBV7392486.1"/>
    </source>
</evidence>
<feature type="domain" description="Rhodanese" evidence="5">
    <location>
        <begin position="201"/>
        <end position="309"/>
    </location>
</feature>
<dbReference type="Proteomes" id="UP000774130">
    <property type="component" value="Unassembled WGS sequence"/>
</dbReference>
<dbReference type="InterPro" id="IPR001763">
    <property type="entry name" value="Rhodanese-like_dom"/>
</dbReference>
<proteinExistence type="predicted"/>
<keyword evidence="7" id="KW-1185">Reference proteome</keyword>
<protein>
    <recommendedName>
        <fullName evidence="1">thiosulfate sulfurtransferase</fullName>
        <ecNumber evidence="1">2.8.1.1</ecNumber>
    </recommendedName>
</protein>
<dbReference type="EC" id="2.8.1.1" evidence="1"/>
<evidence type="ECO:0000256" key="4">
    <source>
        <dbReference type="SAM" id="SignalP"/>
    </source>
</evidence>
<feature type="domain" description="Rhodanese" evidence="5">
    <location>
        <begin position="58"/>
        <end position="172"/>
    </location>
</feature>
<organism evidence="6 7">
    <name type="scientific">Enterococcus alishanensis</name>
    <dbReference type="NCBI Taxonomy" id="1303817"/>
    <lineage>
        <taxon>Bacteria</taxon>
        <taxon>Bacillati</taxon>
        <taxon>Bacillota</taxon>
        <taxon>Bacilli</taxon>
        <taxon>Lactobacillales</taxon>
        <taxon>Enterococcaceae</taxon>
        <taxon>Enterococcus</taxon>
    </lineage>
</organism>
<feature type="signal peptide" evidence="4">
    <location>
        <begin position="1"/>
        <end position="21"/>
    </location>
</feature>
<keyword evidence="4" id="KW-0732">Signal</keyword>
<evidence type="ECO:0000256" key="3">
    <source>
        <dbReference type="ARBA" id="ARBA00047549"/>
    </source>
</evidence>
<accession>A0ABS6THX2</accession>
<reference evidence="6 7" key="1">
    <citation type="submission" date="2021-06" db="EMBL/GenBank/DDBJ databases">
        <title>Enterococcus alishanensis sp. nov., a novel lactic acid bacterium isolated from fresh coffee beans.</title>
        <authorList>
            <person name="Chen Y.-S."/>
        </authorList>
    </citation>
    <scope>NUCLEOTIDE SEQUENCE [LARGE SCALE GENOMIC DNA]</scope>
    <source>
        <strain evidence="6 7">ALS3</strain>
    </source>
</reference>
<comment type="catalytic activity">
    <reaction evidence="3">
        <text>thiosulfate + hydrogen cyanide = thiocyanate + sulfite + 2 H(+)</text>
        <dbReference type="Rhea" id="RHEA:16881"/>
        <dbReference type="ChEBI" id="CHEBI:15378"/>
        <dbReference type="ChEBI" id="CHEBI:17359"/>
        <dbReference type="ChEBI" id="CHEBI:18022"/>
        <dbReference type="ChEBI" id="CHEBI:18407"/>
        <dbReference type="ChEBI" id="CHEBI:33542"/>
        <dbReference type="EC" id="2.8.1.1"/>
    </reaction>
</comment>
<dbReference type="PROSITE" id="PS50206">
    <property type="entry name" value="RHODANESE_3"/>
    <property type="match status" value="2"/>
</dbReference>
<sequence>MKKFVALLLPIISLTMLSACSSSQKKTEEKETAISSSLKGENDFTGEYIVNANYVKNNLKDIILVDARGEEAEQSTIKGATAMSWQYLANVEEGESGDAEWGLILSPSELAERLGEKGISKEKEIILFSSTKKGWGEDGRIAWELLAAGYQNVKMVDGGFSALKDSGLETQKGGTDLKPVEVSIDSINNNHRILTTELEEDYQNYKIVDTRSKKEYKGAILYGEQKGGHLPDAINIEFTSLFNSDGTLKSNNTIKKIFIDAGLSPDDQIVVYCTAGIRSAFMELIMDMTGYKNVKNYDGSYYTWAATETVEK</sequence>
<evidence type="ECO:0000259" key="5">
    <source>
        <dbReference type="PROSITE" id="PS50206"/>
    </source>
</evidence>
<dbReference type="PANTHER" id="PTHR43855">
    <property type="entry name" value="THIOSULFATE SULFURTRANSFERASE"/>
    <property type="match status" value="1"/>
</dbReference>
<dbReference type="PANTHER" id="PTHR43855:SF1">
    <property type="entry name" value="THIOSULFATE SULFURTRANSFERASE"/>
    <property type="match status" value="1"/>
</dbReference>
<dbReference type="SMART" id="SM00450">
    <property type="entry name" value="RHOD"/>
    <property type="match status" value="2"/>
</dbReference>
<dbReference type="CDD" id="cd01449">
    <property type="entry name" value="TST_Repeat_2"/>
    <property type="match status" value="1"/>
</dbReference>
<feature type="chain" id="PRO_5045876028" description="thiosulfate sulfurtransferase" evidence="4">
    <location>
        <begin position="22"/>
        <end position="312"/>
    </location>
</feature>
<dbReference type="EMBL" id="JAHUZB010000014">
    <property type="protein sequence ID" value="MBV7392486.1"/>
    <property type="molecule type" value="Genomic_DNA"/>
</dbReference>
<keyword evidence="2" id="KW-0677">Repeat</keyword>
<comment type="caution">
    <text evidence="6">The sequence shown here is derived from an EMBL/GenBank/DDBJ whole genome shotgun (WGS) entry which is preliminary data.</text>
</comment>
<dbReference type="Pfam" id="PF00581">
    <property type="entry name" value="Rhodanese"/>
    <property type="match status" value="2"/>
</dbReference>
<evidence type="ECO:0000256" key="1">
    <source>
        <dbReference type="ARBA" id="ARBA00012245"/>
    </source>
</evidence>
<dbReference type="RefSeq" id="WP_218327700.1">
    <property type="nucleotide sequence ID" value="NZ_JAHUZB010000014.1"/>
</dbReference>